<protein>
    <submittedName>
        <fullName evidence="1">Uncharacterized protein</fullName>
    </submittedName>
</protein>
<dbReference type="AlphaFoldDB" id="A0A0E9QL22"/>
<organism evidence="1">
    <name type="scientific">Anguilla anguilla</name>
    <name type="common">European freshwater eel</name>
    <name type="synonym">Muraena anguilla</name>
    <dbReference type="NCBI Taxonomy" id="7936"/>
    <lineage>
        <taxon>Eukaryota</taxon>
        <taxon>Metazoa</taxon>
        <taxon>Chordata</taxon>
        <taxon>Craniata</taxon>
        <taxon>Vertebrata</taxon>
        <taxon>Euteleostomi</taxon>
        <taxon>Actinopterygii</taxon>
        <taxon>Neopterygii</taxon>
        <taxon>Teleostei</taxon>
        <taxon>Anguilliformes</taxon>
        <taxon>Anguillidae</taxon>
        <taxon>Anguilla</taxon>
    </lineage>
</organism>
<sequence length="25" mass="2606">MCCLQFSAANGPMATLAPVFSVLFS</sequence>
<name>A0A0E9QL22_ANGAN</name>
<accession>A0A0E9QL22</accession>
<evidence type="ECO:0000313" key="1">
    <source>
        <dbReference type="EMBL" id="JAH16773.1"/>
    </source>
</evidence>
<reference evidence="1" key="1">
    <citation type="submission" date="2014-11" db="EMBL/GenBank/DDBJ databases">
        <authorList>
            <person name="Amaro Gonzalez C."/>
        </authorList>
    </citation>
    <scope>NUCLEOTIDE SEQUENCE</scope>
</reference>
<proteinExistence type="predicted"/>
<dbReference type="EMBL" id="GBXM01091804">
    <property type="protein sequence ID" value="JAH16773.1"/>
    <property type="molecule type" value="Transcribed_RNA"/>
</dbReference>
<reference evidence="1" key="2">
    <citation type="journal article" date="2015" name="Fish Shellfish Immunol.">
        <title>Early steps in the European eel (Anguilla anguilla)-Vibrio vulnificus interaction in the gills: Role of the RtxA13 toxin.</title>
        <authorList>
            <person name="Callol A."/>
            <person name="Pajuelo D."/>
            <person name="Ebbesson L."/>
            <person name="Teles M."/>
            <person name="MacKenzie S."/>
            <person name="Amaro C."/>
        </authorList>
    </citation>
    <scope>NUCLEOTIDE SEQUENCE</scope>
</reference>